<evidence type="ECO:0008006" key="4">
    <source>
        <dbReference type="Google" id="ProtNLM"/>
    </source>
</evidence>
<dbReference type="Pfam" id="PF13245">
    <property type="entry name" value="AAA_19"/>
    <property type="match status" value="1"/>
</dbReference>
<feature type="region of interest" description="Disordered" evidence="1">
    <location>
        <begin position="1"/>
        <end position="25"/>
    </location>
</feature>
<dbReference type="InterPro" id="IPR027417">
    <property type="entry name" value="P-loop_NTPase"/>
</dbReference>
<gene>
    <name evidence="2" type="ORF">GCM10025874_30520</name>
</gene>
<name>A0AA37UGA4_9MICO</name>
<proteinExistence type="predicted"/>
<sequence length="197" mass="20075">MSTGRAYDTADGRSGPFTDSGRDGRRARAVSVVCPSVMAMTDARDPALEAVLSLPPEASAVVLGAPGTGKTGALLGLLERRLAQGALAADEAVILAPSRQAATRLRDVAGVRLGVPTNGPLVRTVTSLAFDLVGAARLEAGLEPPRLLSGAEQDRVIAELLAGEAEERATRDGPGASTRRCAACADSGPSFASWPCA</sequence>
<dbReference type="Gene3D" id="3.40.50.300">
    <property type="entry name" value="P-loop containing nucleotide triphosphate hydrolases"/>
    <property type="match status" value="1"/>
</dbReference>
<comment type="caution">
    <text evidence="2">The sequence shown here is derived from an EMBL/GenBank/DDBJ whole genome shotgun (WGS) entry which is preliminary data.</text>
</comment>
<keyword evidence="3" id="KW-1185">Reference proteome</keyword>
<dbReference type="AlphaFoldDB" id="A0AA37UGA4"/>
<reference evidence="2 3" key="1">
    <citation type="journal article" date="2014" name="Int. J. Syst. Evol. Microbiol.">
        <title>Complete genome sequence of Corynebacterium casei LMG S-19264T (=DSM 44701T), isolated from a smear-ripened cheese.</title>
        <authorList>
            <consortium name="US DOE Joint Genome Institute (JGI-PGF)"/>
            <person name="Walter F."/>
            <person name="Albersmeier A."/>
            <person name="Kalinowski J."/>
            <person name="Ruckert C."/>
        </authorList>
    </citation>
    <scope>NUCLEOTIDE SEQUENCE [LARGE SCALE GENOMIC DNA]</scope>
    <source>
        <strain evidence="2 3">NBRC 112289</strain>
    </source>
</reference>
<dbReference type="Proteomes" id="UP001157160">
    <property type="component" value="Unassembled WGS sequence"/>
</dbReference>
<evidence type="ECO:0000256" key="1">
    <source>
        <dbReference type="SAM" id="MobiDB-lite"/>
    </source>
</evidence>
<organism evidence="2 3">
    <name type="scientific">Arenivirga flava</name>
    <dbReference type="NCBI Taxonomy" id="1930060"/>
    <lineage>
        <taxon>Bacteria</taxon>
        <taxon>Bacillati</taxon>
        <taxon>Actinomycetota</taxon>
        <taxon>Actinomycetes</taxon>
        <taxon>Micrococcales</taxon>
        <taxon>Microbacteriaceae</taxon>
        <taxon>Arenivirga</taxon>
    </lineage>
</organism>
<dbReference type="SUPFAM" id="SSF52540">
    <property type="entry name" value="P-loop containing nucleoside triphosphate hydrolases"/>
    <property type="match status" value="1"/>
</dbReference>
<dbReference type="EMBL" id="BSUL01000001">
    <property type="protein sequence ID" value="GMA29799.1"/>
    <property type="molecule type" value="Genomic_DNA"/>
</dbReference>
<protein>
    <recommendedName>
        <fullName evidence="4">DNA helicase</fullName>
    </recommendedName>
</protein>
<evidence type="ECO:0000313" key="2">
    <source>
        <dbReference type="EMBL" id="GMA29799.1"/>
    </source>
</evidence>
<accession>A0AA37UGA4</accession>
<evidence type="ECO:0000313" key="3">
    <source>
        <dbReference type="Proteomes" id="UP001157160"/>
    </source>
</evidence>